<dbReference type="Proteomes" id="UP000502136">
    <property type="component" value="Chromosome"/>
</dbReference>
<dbReference type="EMBL" id="CP051428">
    <property type="protein sequence ID" value="QJC51290.1"/>
    <property type="molecule type" value="Genomic_DNA"/>
</dbReference>
<keyword evidence="2" id="KW-0175">Coiled coil</keyword>
<evidence type="ECO:0000313" key="6">
    <source>
        <dbReference type="Proteomes" id="UP000502136"/>
    </source>
</evidence>
<dbReference type="Pfam" id="PF07833">
    <property type="entry name" value="Cu_amine_oxidN1"/>
    <property type="match status" value="1"/>
</dbReference>
<reference evidence="5 6" key="1">
    <citation type="submission" date="2020-04" db="EMBL/GenBank/DDBJ databases">
        <title>Novel Paenibacillus strain UniB2 isolated from commercial digestive syrup.</title>
        <authorList>
            <person name="Thorat V."/>
            <person name="Kirdat K."/>
            <person name="Tiwarekar B."/>
            <person name="Yadav A."/>
        </authorList>
    </citation>
    <scope>NUCLEOTIDE SEQUENCE [LARGE SCALE GENOMIC DNA]</scope>
    <source>
        <strain evidence="5 6">UniB2</strain>
    </source>
</reference>
<dbReference type="RefSeq" id="WP_168906941.1">
    <property type="nucleotide sequence ID" value="NZ_CP051428.1"/>
</dbReference>
<gene>
    <name evidence="5" type="ORF">HGI30_06835</name>
</gene>
<protein>
    <submittedName>
        <fullName evidence="5">Trypsin-like serine protease</fullName>
    </submittedName>
</protein>
<evidence type="ECO:0000259" key="4">
    <source>
        <dbReference type="Pfam" id="PF07833"/>
    </source>
</evidence>
<dbReference type="PANTHER" id="PTHR22939:SF129">
    <property type="entry name" value="SERINE PROTEASE HTRA2, MITOCHONDRIAL"/>
    <property type="match status" value="1"/>
</dbReference>
<proteinExistence type="predicted"/>
<dbReference type="PRINTS" id="PR00834">
    <property type="entry name" value="PROTEASES2C"/>
</dbReference>
<dbReference type="InterPro" id="IPR012854">
    <property type="entry name" value="Cu_amine_oxidase-like_N"/>
</dbReference>
<feature type="signal peptide" evidence="3">
    <location>
        <begin position="1"/>
        <end position="34"/>
    </location>
</feature>
<dbReference type="KEGG" id="palr:HGI30_06835"/>
<sequence length="517" mass="55117">MTSIKIRPVRCLSVLAAPVLAVALLAAGASPAAAAKPAAVQAAAAKSAAIAVTLDGKKLSLQAQPIQSKGAILVPMKDLFKALGATVTWEPTTRTVIASSGAYLTLSLQIGASHAAVNGKSVKLDAPATVRSGVTYVPIRFVSEAFGAAVRWDAAARVVRIQSEAAQYEERLQQEEKERQARRLTTAQIVALNDDSVVLIQTDYGQGSGVVVGDRHVLTNLHVMQDAKSGSIQTNDGRSLPIAGVAAYDEKADLAIVLTKDELSLDPVTFGSFDDMQKGDPVVAIGSPLGAQNTVSVGVVSNFGYDGGSIYYQISAPIDHGSSGGGLFNQYGELIGLTTSGYEDTSADLNFAVASEDAVELIRKSDIDPAKVAFLKPTLPETLEGASDPEIASLLAKQFDSVSASDGELALKGWTVKRDESGWLRLSADIDTDFYDYYGSKMQKNLQVWAASTAKELNRMLPKEKIRLNLVYSKKVGFEPRDYEAGAVTALPDGKWQVRYSILDLQFQDELLIRLHP</sequence>
<dbReference type="GO" id="GO:0006508">
    <property type="term" value="P:proteolysis"/>
    <property type="evidence" value="ECO:0007669"/>
    <property type="project" value="UniProtKB-KW"/>
</dbReference>
<organism evidence="5 6">
    <name type="scientific">Paenibacillus albicereus</name>
    <dbReference type="NCBI Taxonomy" id="2726185"/>
    <lineage>
        <taxon>Bacteria</taxon>
        <taxon>Bacillati</taxon>
        <taxon>Bacillota</taxon>
        <taxon>Bacilli</taxon>
        <taxon>Bacillales</taxon>
        <taxon>Paenibacillaceae</taxon>
        <taxon>Paenibacillus</taxon>
    </lineage>
</organism>
<accession>A0A6H2GV51</accession>
<keyword evidence="6" id="KW-1185">Reference proteome</keyword>
<dbReference type="AlphaFoldDB" id="A0A6H2GV51"/>
<dbReference type="Gene3D" id="3.30.457.10">
    <property type="entry name" value="Copper amine oxidase-like, N-terminal domain"/>
    <property type="match status" value="1"/>
</dbReference>
<evidence type="ECO:0000256" key="1">
    <source>
        <dbReference type="ARBA" id="ARBA00022825"/>
    </source>
</evidence>
<dbReference type="PANTHER" id="PTHR22939">
    <property type="entry name" value="SERINE PROTEASE FAMILY S1C HTRA-RELATED"/>
    <property type="match status" value="1"/>
</dbReference>
<evidence type="ECO:0000256" key="2">
    <source>
        <dbReference type="SAM" id="Coils"/>
    </source>
</evidence>
<feature type="chain" id="PRO_5026070286" evidence="3">
    <location>
        <begin position="35"/>
        <end position="517"/>
    </location>
</feature>
<dbReference type="InterPro" id="IPR001940">
    <property type="entry name" value="Peptidase_S1C"/>
</dbReference>
<dbReference type="InterPro" id="IPR036582">
    <property type="entry name" value="Mao_N_sf"/>
</dbReference>
<keyword evidence="1" id="KW-0378">Hydrolase</keyword>
<dbReference type="SUPFAM" id="SSF50494">
    <property type="entry name" value="Trypsin-like serine proteases"/>
    <property type="match status" value="1"/>
</dbReference>
<dbReference type="SUPFAM" id="SSF55383">
    <property type="entry name" value="Copper amine oxidase, domain N"/>
    <property type="match status" value="1"/>
</dbReference>
<feature type="domain" description="Copper amine oxidase-like N-terminal" evidence="4">
    <location>
        <begin position="54"/>
        <end position="161"/>
    </location>
</feature>
<dbReference type="GO" id="GO:0004252">
    <property type="term" value="F:serine-type endopeptidase activity"/>
    <property type="evidence" value="ECO:0007669"/>
    <property type="project" value="InterPro"/>
</dbReference>
<dbReference type="InterPro" id="IPR009003">
    <property type="entry name" value="Peptidase_S1_PA"/>
</dbReference>
<feature type="coiled-coil region" evidence="2">
    <location>
        <begin position="158"/>
        <end position="185"/>
    </location>
</feature>
<dbReference type="Gene3D" id="2.40.10.120">
    <property type="match status" value="1"/>
</dbReference>
<dbReference type="Pfam" id="PF13365">
    <property type="entry name" value="Trypsin_2"/>
    <property type="match status" value="1"/>
</dbReference>
<keyword evidence="1" id="KW-0720">Serine protease</keyword>
<evidence type="ECO:0000256" key="3">
    <source>
        <dbReference type="SAM" id="SignalP"/>
    </source>
</evidence>
<name>A0A6H2GV51_9BACL</name>
<keyword evidence="5" id="KW-0645">Protease</keyword>
<keyword evidence="3" id="KW-0732">Signal</keyword>
<evidence type="ECO:0000313" key="5">
    <source>
        <dbReference type="EMBL" id="QJC51290.1"/>
    </source>
</evidence>